<reference evidence="1" key="1">
    <citation type="submission" date="2021-12" db="EMBL/GenBank/DDBJ databases">
        <title>Prjna785345.</title>
        <authorList>
            <person name="Rujirawat T."/>
            <person name="Krajaejun T."/>
        </authorList>
    </citation>
    <scope>NUCLEOTIDE SEQUENCE</scope>
    <source>
        <strain evidence="1">Pi057C3</strain>
    </source>
</reference>
<dbReference type="InterPro" id="IPR029058">
    <property type="entry name" value="AB_hydrolase_fold"/>
</dbReference>
<dbReference type="Gene3D" id="3.40.50.1820">
    <property type="entry name" value="alpha/beta hydrolase"/>
    <property type="match status" value="1"/>
</dbReference>
<organism evidence="1 2">
    <name type="scientific">Pythium insidiosum</name>
    <name type="common">Pythiosis disease agent</name>
    <dbReference type="NCBI Taxonomy" id="114742"/>
    <lineage>
        <taxon>Eukaryota</taxon>
        <taxon>Sar</taxon>
        <taxon>Stramenopiles</taxon>
        <taxon>Oomycota</taxon>
        <taxon>Peronosporomycetes</taxon>
        <taxon>Pythiales</taxon>
        <taxon>Pythiaceae</taxon>
        <taxon>Pythium</taxon>
    </lineage>
</organism>
<evidence type="ECO:0000313" key="1">
    <source>
        <dbReference type="EMBL" id="KAJ0396093.1"/>
    </source>
</evidence>
<proteinExistence type="predicted"/>
<protein>
    <submittedName>
        <fullName evidence="1">Uncharacterized protein</fullName>
    </submittedName>
</protein>
<comment type="caution">
    <text evidence="1">The sequence shown here is derived from an EMBL/GenBank/DDBJ whole genome shotgun (WGS) entry which is preliminary data.</text>
</comment>
<dbReference type="SUPFAM" id="SSF53474">
    <property type="entry name" value="alpha/beta-Hydrolases"/>
    <property type="match status" value="1"/>
</dbReference>
<name>A0AAD5M687_PYTIN</name>
<evidence type="ECO:0000313" key="2">
    <source>
        <dbReference type="Proteomes" id="UP001209570"/>
    </source>
</evidence>
<keyword evidence="2" id="KW-1185">Reference proteome</keyword>
<accession>A0AAD5M687</accession>
<gene>
    <name evidence="1" type="ORF">P43SY_006661</name>
</gene>
<dbReference type="EMBL" id="JAKCXM010000311">
    <property type="protein sequence ID" value="KAJ0396093.1"/>
    <property type="molecule type" value="Genomic_DNA"/>
</dbReference>
<sequence>MACSSLGPHFDGRLSYDHAGARHNITLLNDRGFLTVADASSGRLERIACIHPDNIPPLHQLTDALRSARIVNASSSPQFNVNYASDRLVRVGFAGEPFVFCADADSVQEIHGDDLTASIRLFKKSSLDSPRHDSLLPPAGFDLASCDPINTSAPNHSTRRLTPDAEPDRSCRDGLKQCLFVHGLGYTDGAMTDAFPEYFGSVQHQMKCCARVQFLHVDTLNTPWYDASVTRKLCDAAQQLSGSADRMAIENVAIVAHSMGNLITAAALLDQCGLAASSKWIALAGPMRGSASASSAMTAFSKLPLAEVERLCIDNQTPLDDPLVHALTLFGLCPTRRSLQSIVLQGSRASSGELDARLERAIESFERHVTSSLCAVIPAGLASKDSAMLAVLGVVSGTRRCRTTGRSSLRRAAARWTHCERCTLRRGATAGGFYKPQINHLDATLRHSDGWWGDDRKPLKWLNCQILRPVAIKITCN</sequence>
<dbReference type="Proteomes" id="UP001209570">
    <property type="component" value="Unassembled WGS sequence"/>
</dbReference>
<dbReference type="AlphaFoldDB" id="A0AAD5M687"/>